<dbReference type="AlphaFoldDB" id="A0A0E9UL91"/>
<reference evidence="1" key="1">
    <citation type="submission" date="2014-11" db="EMBL/GenBank/DDBJ databases">
        <authorList>
            <person name="Amaro Gonzalez C."/>
        </authorList>
    </citation>
    <scope>NUCLEOTIDE SEQUENCE</scope>
</reference>
<protein>
    <submittedName>
        <fullName evidence="1">Uncharacterized protein</fullName>
    </submittedName>
</protein>
<dbReference type="EMBL" id="GBXM01042076">
    <property type="protein sequence ID" value="JAH66501.1"/>
    <property type="molecule type" value="Transcribed_RNA"/>
</dbReference>
<reference evidence="1" key="2">
    <citation type="journal article" date="2015" name="Fish Shellfish Immunol.">
        <title>Early steps in the European eel (Anguilla anguilla)-Vibrio vulnificus interaction in the gills: Role of the RtxA13 toxin.</title>
        <authorList>
            <person name="Callol A."/>
            <person name="Pajuelo D."/>
            <person name="Ebbesson L."/>
            <person name="Teles M."/>
            <person name="MacKenzie S."/>
            <person name="Amaro C."/>
        </authorList>
    </citation>
    <scope>NUCLEOTIDE SEQUENCE</scope>
</reference>
<organism evidence="1">
    <name type="scientific">Anguilla anguilla</name>
    <name type="common">European freshwater eel</name>
    <name type="synonym">Muraena anguilla</name>
    <dbReference type="NCBI Taxonomy" id="7936"/>
    <lineage>
        <taxon>Eukaryota</taxon>
        <taxon>Metazoa</taxon>
        <taxon>Chordata</taxon>
        <taxon>Craniata</taxon>
        <taxon>Vertebrata</taxon>
        <taxon>Euteleostomi</taxon>
        <taxon>Actinopterygii</taxon>
        <taxon>Neopterygii</taxon>
        <taxon>Teleostei</taxon>
        <taxon>Anguilliformes</taxon>
        <taxon>Anguillidae</taxon>
        <taxon>Anguilla</taxon>
    </lineage>
</organism>
<evidence type="ECO:0000313" key="1">
    <source>
        <dbReference type="EMBL" id="JAH66501.1"/>
    </source>
</evidence>
<accession>A0A0E9UL91</accession>
<proteinExistence type="predicted"/>
<sequence>MWGIFLYLRAKRGKST</sequence>
<name>A0A0E9UL91_ANGAN</name>